<dbReference type="InterPro" id="IPR051531">
    <property type="entry name" value="N-acetyltransferase"/>
</dbReference>
<dbReference type="PANTHER" id="PTHR43792">
    <property type="entry name" value="GNAT FAMILY, PUTATIVE (AFU_ORTHOLOGUE AFUA_3G00765)-RELATED-RELATED"/>
    <property type="match status" value="1"/>
</dbReference>
<protein>
    <submittedName>
        <fullName evidence="2">GNAT family N-acetyltransferase</fullName>
        <ecNumber evidence="2">2.3.-.-</ecNumber>
    </submittedName>
</protein>
<evidence type="ECO:0000259" key="1">
    <source>
        <dbReference type="PROSITE" id="PS51186"/>
    </source>
</evidence>
<dbReference type="PANTHER" id="PTHR43792:SF1">
    <property type="entry name" value="N-ACETYLTRANSFERASE DOMAIN-CONTAINING PROTEIN"/>
    <property type="match status" value="1"/>
</dbReference>
<reference evidence="3" key="1">
    <citation type="journal article" date="2019" name="Int. J. Syst. Evol. Microbiol.">
        <title>The Global Catalogue of Microorganisms (GCM) 10K type strain sequencing project: providing services to taxonomists for standard genome sequencing and annotation.</title>
        <authorList>
            <consortium name="The Broad Institute Genomics Platform"/>
            <consortium name="The Broad Institute Genome Sequencing Center for Infectious Disease"/>
            <person name="Wu L."/>
            <person name="Ma J."/>
        </authorList>
    </citation>
    <scope>NUCLEOTIDE SEQUENCE [LARGE SCALE GENOMIC DNA]</scope>
    <source>
        <strain evidence="3">KCTC 52366</strain>
    </source>
</reference>
<evidence type="ECO:0000313" key="3">
    <source>
        <dbReference type="Proteomes" id="UP001595632"/>
    </source>
</evidence>
<name>A0ABV7GUQ4_9RHOB</name>
<organism evidence="2 3">
    <name type="scientific">Psychromarinibacter halotolerans</name>
    <dbReference type="NCBI Taxonomy" id="1775175"/>
    <lineage>
        <taxon>Bacteria</taxon>
        <taxon>Pseudomonadati</taxon>
        <taxon>Pseudomonadota</taxon>
        <taxon>Alphaproteobacteria</taxon>
        <taxon>Rhodobacterales</taxon>
        <taxon>Paracoccaceae</taxon>
        <taxon>Psychromarinibacter</taxon>
    </lineage>
</organism>
<dbReference type="EMBL" id="JBHRTB010000010">
    <property type="protein sequence ID" value="MFC3145384.1"/>
    <property type="molecule type" value="Genomic_DNA"/>
</dbReference>
<dbReference type="Pfam" id="PF13302">
    <property type="entry name" value="Acetyltransf_3"/>
    <property type="match status" value="1"/>
</dbReference>
<evidence type="ECO:0000313" key="2">
    <source>
        <dbReference type="EMBL" id="MFC3145384.1"/>
    </source>
</evidence>
<keyword evidence="2" id="KW-0808">Transferase</keyword>
<dbReference type="InterPro" id="IPR016181">
    <property type="entry name" value="Acyl_CoA_acyltransferase"/>
</dbReference>
<proteinExistence type="predicted"/>
<accession>A0ABV7GUQ4</accession>
<dbReference type="GO" id="GO:0016746">
    <property type="term" value="F:acyltransferase activity"/>
    <property type="evidence" value="ECO:0007669"/>
    <property type="project" value="UniProtKB-KW"/>
</dbReference>
<dbReference type="PROSITE" id="PS51186">
    <property type="entry name" value="GNAT"/>
    <property type="match status" value="1"/>
</dbReference>
<dbReference type="RefSeq" id="WP_275632344.1">
    <property type="nucleotide sequence ID" value="NZ_JARGYD010000003.1"/>
</dbReference>
<dbReference type="SUPFAM" id="SSF55729">
    <property type="entry name" value="Acyl-CoA N-acyltransferases (Nat)"/>
    <property type="match status" value="1"/>
</dbReference>
<sequence length="189" mass="20300">MTVELTGTPVLQTERLTLRAVQASDCDLFVDFLTSDRGAFVGGGTELPRGKAWRAFASLIGHWAIHGCGIFAIVERSSGKTIGGIGPWFPEGWPEHEMSWSIWAPEAEGKGYAAEAARAALDYAFDTLGWDTCVSYIDANNARSIALAERMGATVDPTAAQPDDETDLLVYRHARPSGTDAEGGMEAYA</sequence>
<dbReference type="InterPro" id="IPR000182">
    <property type="entry name" value="GNAT_dom"/>
</dbReference>
<keyword evidence="2" id="KW-0012">Acyltransferase</keyword>
<dbReference type="Gene3D" id="3.40.630.30">
    <property type="match status" value="1"/>
</dbReference>
<feature type="domain" description="N-acetyltransferase" evidence="1">
    <location>
        <begin position="16"/>
        <end position="176"/>
    </location>
</feature>
<gene>
    <name evidence="2" type="ORF">ACFOGP_21875</name>
</gene>
<dbReference type="EC" id="2.3.-.-" evidence="2"/>
<dbReference type="Proteomes" id="UP001595632">
    <property type="component" value="Unassembled WGS sequence"/>
</dbReference>
<comment type="caution">
    <text evidence="2">The sequence shown here is derived from an EMBL/GenBank/DDBJ whole genome shotgun (WGS) entry which is preliminary data.</text>
</comment>
<keyword evidence="3" id="KW-1185">Reference proteome</keyword>